<dbReference type="Proteomes" id="UP000276133">
    <property type="component" value="Unassembled WGS sequence"/>
</dbReference>
<keyword evidence="1" id="KW-1133">Transmembrane helix</keyword>
<evidence type="ECO:0000256" key="1">
    <source>
        <dbReference type="SAM" id="Phobius"/>
    </source>
</evidence>
<dbReference type="EMBL" id="REGN01006322">
    <property type="protein sequence ID" value="RNA09992.1"/>
    <property type="molecule type" value="Genomic_DNA"/>
</dbReference>
<protein>
    <submittedName>
        <fullName evidence="2">Uncharacterized protein</fullName>
    </submittedName>
</protein>
<organism evidence="2 3">
    <name type="scientific">Brachionus plicatilis</name>
    <name type="common">Marine rotifer</name>
    <name type="synonym">Brachionus muelleri</name>
    <dbReference type="NCBI Taxonomy" id="10195"/>
    <lineage>
        <taxon>Eukaryota</taxon>
        <taxon>Metazoa</taxon>
        <taxon>Spiralia</taxon>
        <taxon>Gnathifera</taxon>
        <taxon>Rotifera</taxon>
        <taxon>Eurotatoria</taxon>
        <taxon>Monogononta</taxon>
        <taxon>Pseudotrocha</taxon>
        <taxon>Ploima</taxon>
        <taxon>Brachionidae</taxon>
        <taxon>Brachionus</taxon>
    </lineage>
</organism>
<comment type="caution">
    <text evidence="2">The sequence shown here is derived from an EMBL/GenBank/DDBJ whole genome shotgun (WGS) entry which is preliminary data.</text>
</comment>
<gene>
    <name evidence="2" type="ORF">BpHYR1_049892</name>
</gene>
<name>A0A3M7QFJ6_BRAPC</name>
<accession>A0A3M7QFJ6</accession>
<evidence type="ECO:0000313" key="2">
    <source>
        <dbReference type="EMBL" id="RNA09992.1"/>
    </source>
</evidence>
<keyword evidence="1" id="KW-0472">Membrane</keyword>
<dbReference type="AlphaFoldDB" id="A0A3M7QFJ6"/>
<sequence>MIKVSFQSIVGQFKFPNSILEESIKDQLILIFIINFILFFLHYHFHFFDFRFKRRRKPFGQTQSIDHVIMFMNFKLPFIFLKF</sequence>
<keyword evidence="3" id="KW-1185">Reference proteome</keyword>
<keyword evidence="1" id="KW-0812">Transmembrane</keyword>
<proteinExistence type="predicted"/>
<feature type="transmembrane region" description="Helical" evidence="1">
    <location>
        <begin position="28"/>
        <end position="48"/>
    </location>
</feature>
<reference evidence="2 3" key="1">
    <citation type="journal article" date="2018" name="Sci. Rep.">
        <title>Genomic signatures of local adaptation to the degree of environmental predictability in rotifers.</title>
        <authorList>
            <person name="Franch-Gras L."/>
            <person name="Hahn C."/>
            <person name="Garcia-Roger E.M."/>
            <person name="Carmona M.J."/>
            <person name="Serra M."/>
            <person name="Gomez A."/>
        </authorList>
    </citation>
    <scope>NUCLEOTIDE SEQUENCE [LARGE SCALE GENOMIC DNA]</scope>
    <source>
        <strain evidence="2">HYR1</strain>
    </source>
</reference>
<evidence type="ECO:0000313" key="3">
    <source>
        <dbReference type="Proteomes" id="UP000276133"/>
    </source>
</evidence>